<proteinExistence type="predicted"/>
<reference evidence="1" key="1">
    <citation type="submission" date="2020-07" db="EMBL/GenBank/DDBJ databases">
        <authorList>
            <person name="Lin J."/>
        </authorList>
    </citation>
    <scope>NUCLEOTIDE SEQUENCE</scope>
</reference>
<evidence type="ECO:0000313" key="1">
    <source>
        <dbReference type="EMBL" id="CAD1825285.1"/>
    </source>
</evidence>
<organism evidence="1">
    <name type="scientific">Ananas comosus var. bracteatus</name>
    <name type="common">red pineapple</name>
    <dbReference type="NCBI Taxonomy" id="296719"/>
    <lineage>
        <taxon>Eukaryota</taxon>
        <taxon>Viridiplantae</taxon>
        <taxon>Streptophyta</taxon>
        <taxon>Embryophyta</taxon>
        <taxon>Tracheophyta</taxon>
        <taxon>Spermatophyta</taxon>
        <taxon>Magnoliopsida</taxon>
        <taxon>Liliopsida</taxon>
        <taxon>Poales</taxon>
        <taxon>Bromeliaceae</taxon>
        <taxon>Bromelioideae</taxon>
        <taxon>Ananas</taxon>
    </lineage>
</organism>
<accession>A0A6V7P378</accession>
<dbReference type="AlphaFoldDB" id="A0A6V7P378"/>
<gene>
    <name evidence="1" type="ORF">CB5_LOCUS8496</name>
</gene>
<name>A0A6V7P378_ANACO</name>
<dbReference type="EMBL" id="LR862144">
    <property type="protein sequence ID" value="CAD1825285.1"/>
    <property type="molecule type" value="Genomic_DNA"/>
</dbReference>
<sequence length="227" mass="24059">MKYRWAVVRGGSGCSLSDVVFRSLRACHVITRDPLRCRPRFAIAIAIAASPWYSPPPFNPPPDPLILTVSRAIAASPDVSLDASLGSLLPSLSANLVVSLLSLNPSPCLLSPSCPSSIGSPLIPTFATLRSLSCLWPISYSPTASPLPLPLSSASLWPDVDVTPPTHFSPLPSRPPLLRPLTRPSSPPSLLNTPVLISSPMPSNAYAWLSSISSACHLMHAPIFSTV</sequence>
<protein>
    <submittedName>
        <fullName evidence="1">Uncharacterized protein</fullName>
    </submittedName>
</protein>